<evidence type="ECO:0000313" key="2">
    <source>
        <dbReference type="EMBL" id="KAG5611404.1"/>
    </source>
</evidence>
<dbReference type="CDD" id="cd00303">
    <property type="entry name" value="retropepsin_like"/>
    <property type="match status" value="1"/>
</dbReference>
<name>A0A9J5ZIH1_SOLCO</name>
<dbReference type="Gene3D" id="2.40.70.10">
    <property type="entry name" value="Acid Proteases"/>
    <property type="match status" value="1"/>
</dbReference>
<dbReference type="OrthoDB" id="1939491at2759"/>
<evidence type="ECO:0000256" key="1">
    <source>
        <dbReference type="SAM" id="MobiDB-lite"/>
    </source>
</evidence>
<proteinExistence type="predicted"/>
<comment type="caution">
    <text evidence="2">The sequence shown here is derived from an EMBL/GenBank/DDBJ whole genome shotgun (WGS) entry which is preliminary data.</text>
</comment>
<dbReference type="Proteomes" id="UP000824120">
    <property type="component" value="Chromosome 4"/>
</dbReference>
<feature type="region of interest" description="Disordered" evidence="1">
    <location>
        <begin position="126"/>
        <end position="149"/>
    </location>
</feature>
<sequence>MTSKSQRNEDGGQERSRRNLGEKGEVFDTNQLDEKIIRVEAGLSALNRRLVIFENNFSSLETIALEGLDEVKSNLVELEEVNKEGLTNLELKLTEALSSLHKGFETLKRQVDETVGAGVASPVTAPARAGCHANGGPSEKQGGQAGGTDKGKNIIVGMFNHMVLFNHMTLAALAAQPASARSRESLFVNAKLNGKDVRIMLDTGATHNFVKKERAKDLCFNYVASDTMLKTVKHPPFHIDLGRWKGLKDFTIAPMDVFDIILRMDFLYEVNAFILPRLNQLHISDALAWYPLLGYHKMGCTCPPCILLRALR</sequence>
<feature type="region of interest" description="Disordered" evidence="1">
    <location>
        <begin position="1"/>
        <end position="24"/>
    </location>
</feature>
<dbReference type="InterPro" id="IPR021109">
    <property type="entry name" value="Peptidase_aspartic_dom_sf"/>
</dbReference>
<protein>
    <submittedName>
        <fullName evidence="2">Uncharacterized protein</fullName>
    </submittedName>
</protein>
<dbReference type="SUPFAM" id="SSF50630">
    <property type="entry name" value="Acid proteases"/>
    <property type="match status" value="1"/>
</dbReference>
<reference evidence="2 3" key="1">
    <citation type="submission" date="2020-09" db="EMBL/GenBank/DDBJ databases">
        <title>De no assembly of potato wild relative species, Solanum commersonii.</title>
        <authorList>
            <person name="Cho K."/>
        </authorList>
    </citation>
    <scope>NUCLEOTIDE SEQUENCE [LARGE SCALE GENOMIC DNA]</scope>
    <source>
        <strain evidence="2">LZ3.2</strain>
        <tissue evidence="2">Leaf</tissue>
    </source>
</reference>
<organism evidence="2 3">
    <name type="scientific">Solanum commersonii</name>
    <name type="common">Commerson's wild potato</name>
    <name type="synonym">Commerson's nightshade</name>
    <dbReference type="NCBI Taxonomy" id="4109"/>
    <lineage>
        <taxon>Eukaryota</taxon>
        <taxon>Viridiplantae</taxon>
        <taxon>Streptophyta</taxon>
        <taxon>Embryophyta</taxon>
        <taxon>Tracheophyta</taxon>
        <taxon>Spermatophyta</taxon>
        <taxon>Magnoliopsida</taxon>
        <taxon>eudicotyledons</taxon>
        <taxon>Gunneridae</taxon>
        <taxon>Pentapetalae</taxon>
        <taxon>asterids</taxon>
        <taxon>lamiids</taxon>
        <taxon>Solanales</taxon>
        <taxon>Solanaceae</taxon>
        <taxon>Solanoideae</taxon>
        <taxon>Solaneae</taxon>
        <taxon>Solanum</taxon>
    </lineage>
</organism>
<dbReference type="EMBL" id="JACXVP010000004">
    <property type="protein sequence ID" value="KAG5611404.1"/>
    <property type="molecule type" value="Genomic_DNA"/>
</dbReference>
<gene>
    <name evidence="2" type="ORF">H5410_022685</name>
</gene>
<accession>A0A9J5ZIH1</accession>
<keyword evidence="3" id="KW-1185">Reference proteome</keyword>
<dbReference type="Pfam" id="PF13650">
    <property type="entry name" value="Asp_protease_2"/>
    <property type="match status" value="1"/>
</dbReference>
<dbReference type="AlphaFoldDB" id="A0A9J5ZIH1"/>
<evidence type="ECO:0000313" key="3">
    <source>
        <dbReference type="Proteomes" id="UP000824120"/>
    </source>
</evidence>